<dbReference type="PANTHER" id="PTHR31054">
    <property type="entry name" value="ZYGOTE ARREST PROTEIN 1-LIKE ISOFORM X1"/>
    <property type="match status" value="1"/>
</dbReference>
<reference evidence="2" key="2">
    <citation type="submission" date="2025-08" db="UniProtKB">
        <authorList>
            <consortium name="Ensembl"/>
        </authorList>
    </citation>
    <scope>IDENTIFICATION</scope>
</reference>
<feature type="region of interest" description="Disordered" evidence="1">
    <location>
        <begin position="156"/>
        <end position="215"/>
    </location>
</feature>
<reference evidence="2 3" key="1">
    <citation type="submission" date="2019-05" db="EMBL/GenBank/DDBJ databases">
        <title>A Chromosome-scale Meerkat (S. suricatta) Genome Assembly.</title>
        <authorList>
            <person name="Dudchenko O."/>
            <person name="Lieberman Aiden E."/>
            <person name="Tung J."/>
            <person name="Barreiro L.B."/>
            <person name="Clutton-Brock T.H."/>
        </authorList>
    </citation>
    <scope>NUCLEOTIDE SEQUENCE [LARGE SCALE GENOMIC DNA]</scope>
</reference>
<dbReference type="Ensembl" id="ENSSSUT00005008175.1">
    <property type="protein sequence ID" value="ENSSSUP00005007092.1"/>
    <property type="gene ID" value="ENSSSUG00005004586.1"/>
</dbReference>
<proteinExistence type="predicted"/>
<dbReference type="InterPro" id="IPR026775">
    <property type="entry name" value="Zar1"/>
</dbReference>
<dbReference type="AlphaFoldDB" id="A0A673T178"/>
<dbReference type="Proteomes" id="UP000472268">
    <property type="component" value="Chromosome 4"/>
</dbReference>
<keyword evidence="3" id="KW-1185">Reference proteome</keyword>
<name>A0A673T178_SURSU</name>
<dbReference type="PANTHER" id="PTHR31054:SF5">
    <property type="entry name" value="PROTEIN ZAR1-LIKE"/>
    <property type="match status" value="1"/>
</dbReference>
<organism evidence="2 3">
    <name type="scientific">Suricata suricatta</name>
    <name type="common">Meerkat</name>
    <dbReference type="NCBI Taxonomy" id="37032"/>
    <lineage>
        <taxon>Eukaryota</taxon>
        <taxon>Metazoa</taxon>
        <taxon>Chordata</taxon>
        <taxon>Craniata</taxon>
        <taxon>Vertebrata</taxon>
        <taxon>Euteleostomi</taxon>
        <taxon>Mammalia</taxon>
        <taxon>Eutheria</taxon>
        <taxon>Laurasiatheria</taxon>
        <taxon>Carnivora</taxon>
        <taxon>Feliformia</taxon>
        <taxon>Herpestidae</taxon>
        <taxon>Suricata</taxon>
    </lineage>
</organism>
<evidence type="ECO:0000256" key="1">
    <source>
        <dbReference type="SAM" id="MobiDB-lite"/>
    </source>
</evidence>
<dbReference type="GO" id="GO:0005737">
    <property type="term" value="C:cytoplasm"/>
    <property type="evidence" value="ECO:0007669"/>
    <property type="project" value="TreeGrafter"/>
</dbReference>
<evidence type="ECO:0000313" key="3">
    <source>
        <dbReference type="Proteomes" id="UP000472268"/>
    </source>
</evidence>
<protein>
    <submittedName>
        <fullName evidence="2">Uncharacterized protein</fullName>
    </submittedName>
</protein>
<accession>A0A673T178</accession>
<dbReference type="GO" id="GO:0006412">
    <property type="term" value="P:translation"/>
    <property type="evidence" value="ECO:0007669"/>
    <property type="project" value="TreeGrafter"/>
</dbReference>
<reference evidence="2" key="3">
    <citation type="submission" date="2025-09" db="UniProtKB">
        <authorList>
            <consortium name="Ensembl"/>
        </authorList>
    </citation>
    <scope>IDENTIFICATION</scope>
</reference>
<sequence length="215" mass="24191">MECFVQVPYGLCQGYGPAMPLGQPGLCEHRQPDWRRNPGPPTFLARTGWVMPANASDYFMDPSKRVRLKAILSQMNPSLRFCKASTREVGVQVSPRMDKSVQCSLGSHTLHSCSPWGSTGHKVPLLAWGIYSPAKGRRNLTQLQKEGEDQERKALLGPVEASQQQQQSLPMPRSEEDKQEELCQHEFGEEDQADTGSRRSRSAQKTQLPEEKQWV</sequence>
<evidence type="ECO:0000313" key="2">
    <source>
        <dbReference type="Ensembl" id="ENSSSUP00005007092.1"/>
    </source>
</evidence>
<feature type="compositionally biased region" description="Basic and acidic residues" evidence="1">
    <location>
        <begin position="173"/>
        <end position="187"/>
    </location>
</feature>